<evidence type="ECO:0000256" key="1">
    <source>
        <dbReference type="SAM" id="MobiDB-lite"/>
    </source>
</evidence>
<feature type="transmembrane region" description="Helical" evidence="2">
    <location>
        <begin position="303"/>
        <end position="324"/>
    </location>
</feature>
<feature type="transmembrane region" description="Helical" evidence="2">
    <location>
        <begin position="336"/>
        <end position="356"/>
    </location>
</feature>
<dbReference type="Gene3D" id="1.20.1250.20">
    <property type="entry name" value="MFS general substrate transporter like domains"/>
    <property type="match status" value="2"/>
</dbReference>
<feature type="compositionally biased region" description="Low complexity" evidence="1">
    <location>
        <begin position="44"/>
        <end position="53"/>
    </location>
</feature>
<dbReference type="GO" id="GO:0022857">
    <property type="term" value="F:transmembrane transporter activity"/>
    <property type="evidence" value="ECO:0000318"/>
    <property type="project" value="GO_Central"/>
</dbReference>
<dbReference type="VEuPathDB" id="FungiDB:KRP23_12705"/>
<dbReference type="eggNOG" id="KOG1237">
    <property type="taxonomic scope" value="Eukaryota"/>
</dbReference>
<evidence type="ECO:0000256" key="2">
    <source>
        <dbReference type="SAM" id="Phobius"/>
    </source>
</evidence>
<dbReference type="HOGENOM" id="CLU_810073_0_0_1"/>
<reference evidence="3" key="2">
    <citation type="submission" date="2015-06" db="UniProtKB">
        <authorList>
            <consortium name="EnsemblProtists"/>
        </authorList>
    </citation>
    <scope>IDENTIFICATION</scope>
    <source>
        <strain evidence="3">Pr102</strain>
    </source>
</reference>
<accession>H3GGS4</accession>
<keyword evidence="2" id="KW-0812">Transmembrane</keyword>
<proteinExistence type="predicted"/>
<sequence>MRLEEGMSSPASTESSADTVALDEEDLIPELTDLPTQPTPTPSPNTSSKIKPPALDSPRGAYASDLDTHPRKYKSVLFQVCVFILMMELSERLSYYGINQGLKNFMQKIGWRLVSASALKSTRTSIDYITPIFGVYLADGKWGCFRTILTFGICHCIGDFLVAIAAHPNIMTKEVVVNLSGAVVVTGPFLLLFSLVVNVASSFSADNGRAVESKGGEFDDVQVGSYKKLVSALPFAAALHYANGDPILNGGSSKHLNDILWAAAIANYVFITLAEILINVTAYDVFYSVVPIGLKSTSQSVNLVMASVGSVMMSVFIVMFSPYLPTDDLNDGNFEYMFFAIGAASLVNLFAFYFTMKKMIFGMTSSTYDDKFDLQGKQSVASCHSIAAST</sequence>
<evidence type="ECO:0000313" key="3">
    <source>
        <dbReference type="EnsemblProtists" id="Phyra75049"/>
    </source>
</evidence>
<dbReference type="Proteomes" id="UP000005238">
    <property type="component" value="Unassembled WGS sequence"/>
</dbReference>
<feature type="transmembrane region" description="Helical" evidence="2">
    <location>
        <begin position="259"/>
        <end position="282"/>
    </location>
</feature>
<evidence type="ECO:0000313" key="4">
    <source>
        <dbReference type="Proteomes" id="UP000005238"/>
    </source>
</evidence>
<reference evidence="4" key="1">
    <citation type="journal article" date="2006" name="Science">
        <title>Phytophthora genome sequences uncover evolutionary origins and mechanisms of pathogenesis.</title>
        <authorList>
            <person name="Tyler B.M."/>
            <person name="Tripathy S."/>
            <person name="Zhang X."/>
            <person name="Dehal P."/>
            <person name="Jiang R.H."/>
            <person name="Aerts A."/>
            <person name="Arredondo F.D."/>
            <person name="Baxter L."/>
            <person name="Bensasson D."/>
            <person name="Beynon J.L."/>
            <person name="Chapman J."/>
            <person name="Damasceno C.M."/>
            <person name="Dorrance A.E."/>
            <person name="Dou D."/>
            <person name="Dickerman A.W."/>
            <person name="Dubchak I.L."/>
            <person name="Garbelotto M."/>
            <person name="Gijzen M."/>
            <person name="Gordon S.G."/>
            <person name="Govers F."/>
            <person name="Grunwald N.J."/>
            <person name="Huang W."/>
            <person name="Ivors K.L."/>
            <person name="Jones R.W."/>
            <person name="Kamoun S."/>
            <person name="Krampis K."/>
            <person name="Lamour K.H."/>
            <person name="Lee M.K."/>
            <person name="McDonald W.H."/>
            <person name="Medina M."/>
            <person name="Meijer H.J."/>
            <person name="Nordberg E.K."/>
            <person name="Maclean D.J."/>
            <person name="Ospina-Giraldo M.D."/>
            <person name="Morris P.F."/>
            <person name="Phuntumart V."/>
            <person name="Putnam N.H."/>
            <person name="Rash S."/>
            <person name="Rose J.K."/>
            <person name="Sakihama Y."/>
            <person name="Salamov A.A."/>
            <person name="Savidor A."/>
            <person name="Scheuring C.F."/>
            <person name="Smith B.M."/>
            <person name="Sobral B.W."/>
            <person name="Terry A."/>
            <person name="Torto-Alalibo T.A."/>
            <person name="Win J."/>
            <person name="Xu Z."/>
            <person name="Zhang H."/>
            <person name="Grigoriev I.V."/>
            <person name="Rokhsar D.S."/>
            <person name="Boore J.L."/>
        </authorList>
    </citation>
    <scope>NUCLEOTIDE SEQUENCE [LARGE SCALE GENOMIC DNA]</scope>
    <source>
        <strain evidence="4">Pr102</strain>
    </source>
</reference>
<dbReference type="GO" id="GO:0016020">
    <property type="term" value="C:membrane"/>
    <property type="evidence" value="ECO:0000318"/>
    <property type="project" value="GO_Central"/>
</dbReference>
<keyword evidence="2" id="KW-0472">Membrane</keyword>
<keyword evidence="4" id="KW-1185">Reference proteome</keyword>
<feature type="region of interest" description="Disordered" evidence="1">
    <location>
        <begin position="1"/>
        <end position="55"/>
    </location>
</feature>
<feature type="transmembrane region" description="Helical" evidence="2">
    <location>
        <begin position="176"/>
        <end position="197"/>
    </location>
</feature>
<keyword evidence="2" id="KW-1133">Transmembrane helix</keyword>
<dbReference type="PANTHER" id="PTHR11654">
    <property type="entry name" value="OLIGOPEPTIDE TRANSPORTER-RELATED"/>
    <property type="match status" value="1"/>
</dbReference>
<dbReference type="InterPro" id="IPR036259">
    <property type="entry name" value="MFS_trans_sf"/>
</dbReference>
<organism evidence="3 4">
    <name type="scientific">Phytophthora ramorum</name>
    <name type="common">Sudden oak death agent</name>
    <dbReference type="NCBI Taxonomy" id="164328"/>
    <lineage>
        <taxon>Eukaryota</taxon>
        <taxon>Sar</taxon>
        <taxon>Stramenopiles</taxon>
        <taxon>Oomycota</taxon>
        <taxon>Peronosporomycetes</taxon>
        <taxon>Peronosporales</taxon>
        <taxon>Peronosporaceae</taxon>
        <taxon>Phytophthora</taxon>
    </lineage>
</organism>
<feature type="transmembrane region" description="Helical" evidence="2">
    <location>
        <begin position="145"/>
        <end position="164"/>
    </location>
</feature>
<dbReference type="GO" id="GO:0055085">
    <property type="term" value="P:transmembrane transport"/>
    <property type="evidence" value="ECO:0000318"/>
    <property type="project" value="GO_Central"/>
</dbReference>
<dbReference type="InParanoid" id="H3GGS4"/>
<dbReference type="EMBL" id="DS566008">
    <property type="status" value="NOT_ANNOTATED_CDS"/>
    <property type="molecule type" value="Genomic_DNA"/>
</dbReference>
<protein>
    <submittedName>
        <fullName evidence="3">Uncharacterized protein</fullName>
    </submittedName>
</protein>
<dbReference type="AlphaFoldDB" id="H3GGS4"/>
<name>H3GGS4_PHYRM</name>
<dbReference type="EnsemblProtists" id="Phyra75049">
    <property type="protein sequence ID" value="Phyra75049"/>
    <property type="gene ID" value="Phyra75049"/>
</dbReference>
<feature type="compositionally biased region" description="Polar residues" evidence="1">
    <location>
        <begin position="9"/>
        <end position="18"/>
    </location>
</feature>